<comment type="caution">
    <text evidence="1">The sequence shown here is derived from an EMBL/GenBank/DDBJ whole genome shotgun (WGS) entry which is preliminary data.</text>
</comment>
<evidence type="ECO:0000313" key="1">
    <source>
        <dbReference type="EMBL" id="MDQ0457240.1"/>
    </source>
</evidence>
<name>A0ABU0IG47_9HYPH</name>
<keyword evidence="1" id="KW-0449">Lipoprotein</keyword>
<dbReference type="RefSeq" id="WP_307159414.1">
    <property type="nucleotide sequence ID" value="NZ_JAUSWH010000013.1"/>
</dbReference>
<evidence type="ECO:0000313" key="2">
    <source>
        <dbReference type="Proteomes" id="UP001235269"/>
    </source>
</evidence>
<sequence length="135" mass="14133">MRATASFNDNKSAMRVAMVIAGLAVMAGCSSTSQTTPPPARNASLKVKVAGEADGARPGAAYITPDGYPDFSRPLTAANVQMTNSDASDLEKKLTALSQMRSAGRISEAEYNRRVQEMRKLAADQGAATVPPASK</sequence>
<accession>A0ABU0IG47</accession>
<protein>
    <submittedName>
        <fullName evidence="1">Outer membrane murein-binding lipoprotein Lpp</fullName>
    </submittedName>
</protein>
<keyword evidence="2" id="KW-1185">Reference proteome</keyword>
<reference evidence="1 2" key="1">
    <citation type="submission" date="2023-07" db="EMBL/GenBank/DDBJ databases">
        <title>Genomic Encyclopedia of Type Strains, Phase IV (KMG-IV): sequencing the most valuable type-strain genomes for metagenomic binning, comparative biology and taxonomic classification.</title>
        <authorList>
            <person name="Goeker M."/>
        </authorList>
    </citation>
    <scope>NUCLEOTIDE SEQUENCE [LARGE SCALE GENOMIC DNA]</scope>
    <source>
        <strain evidence="1 2">DSM 100301</strain>
    </source>
</reference>
<proteinExistence type="predicted"/>
<gene>
    <name evidence="1" type="ORF">QO005_003589</name>
</gene>
<dbReference type="EMBL" id="JAUSWH010000013">
    <property type="protein sequence ID" value="MDQ0457240.1"/>
    <property type="molecule type" value="Genomic_DNA"/>
</dbReference>
<dbReference type="Proteomes" id="UP001235269">
    <property type="component" value="Unassembled WGS sequence"/>
</dbReference>
<organism evidence="1 2">
    <name type="scientific">Rhizobium paknamense</name>
    <dbReference type="NCBI Taxonomy" id="1206817"/>
    <lineage>
        <taxon>Bacteria</taxon>
        <taxon>Pseudomonadati</taxon>
        <taxon>Pseudomonadota</taxon>
        <taxon>Alphaproteobacteria</taxon>
        <taxon>Hyphomicrobiales</taxon>
        <taxon>Rhizobiaceae</taxon>
        <taxon>Rhizobium/Agrobacterium group</taxon>
        <taxon>Rhizobium</taxon>
    </lineage>
</organism>
<dbReference type="PROSITE" id="PS51257">
    <property type="entry name" value="PROKAR_LIPOPROTEIN"/>
    <property type="match status" value="1"/>
</dbReference>